<dbReference type="SUPFAM" id="SSF57716">
    <property type="entry name" value="Glucocorticoid receptor-like (DNA-binding domain)"/>
    <property type="match status" value="1"/>
</dbReference>
<comment type="subunit">
    <text evidence="3">Interacts with GyrB.</text>
</comment>
<dbReference type="GO" id="GO:0008657">
    <property type="term" value="F:DNA topoisomerase type II (double strand cut, ATP-hydrolyzing) inhibitor activity"/>
    <property type="evidence" value="ECO:0007669"/>
    <property type="project" value="UniProtKB-UniRule"/>
</dbReference>
<sequence>MSRCPICQKPTAASYRPFCSKRCADIDLAHWLRGDYVIPGDKSHPVQSDDEE</sequence>
<keyword evidence="1 3" id="KW-0479">Metal-binding</keyword>
<comment type="cofactor">
    <cofactor evidence="3">
        <name>Zn(2+)</name>
        <dbReference type="ChEBI" id="CHEBI:29105"/>
    </cofactor>
    <text evidence="3">Binds 1 zinc ion.</text>
</comment>
<dbReference type="InterPro" id="IPR013088">
    <property type="entry name" value="Znf_NHR/GATA"/>
</dbReference>
<comment type="similarity">
    <text evidence="3">Belongs to the DNA gyrase inhibitor YacG family.</text>
</comment>
<reference evidence="4 5" key="1">
    <citation type="journal article" date="2017" name="Nat. Commun.">
        <title>In situ click chemistry generation of cyclooxygenase-2 inhibitors.</title>
        <authorList>
            <person name="Bhardwaj A."/>
            <person name="Kaur J."/>
            <person name="Wuest M."/>
            <person name="Wuest F."/>
        </authorList>
    </citation>
    <scope>NUCLEOTIDE SEQUENCE [LARGE SCALE GENOMIC DNA]</scope>
    <source>
        <strain evidence="4">S2_012_000_R3_94</strain>
    </source>
</reference>
<evidence type="ECO:0000313" key="5">
    <source>
        <dbReference type="Proteomes" id="UP000315344"/>
    </source>
</evidence>
<gene>
    <name evidence="3 4" type="primary">yacG</name>
    <name evidence="4" type="ORF">DI616_00295</name>
</gene>
<dbReference type="PANTHER" id="PTHR36150:SF1">
    <property type="entry name" value="DNA GYRASE INHIBITOR YACG"/>
    <property type="match status" value="1"/>
</dbReference>
<evidence type="ECO:0000256" key="2">
    <source>
        <dbReference type="ARBA" id="ARBA00022833"/>
    </source>
</evidence>
<feature type="binding site" evidence="3">
    <location>
        <position position="7"/>
    </location>
    <ligand>
        <name>Zn(2+)</name>
        <dbReference type="ChEBI" id="CHEBI:29105"/>
    </ligand>
</feature>
<protein>
    <recommendedName>
        <fullName evidence="3">DNA gyrase inhibitor YacG</fullName>
    </recommendedName>
</protein>
<dbReference type="Proteomes" id="UP000315344">
    <property type="component" value="Unassembled WGS sequence"/>
</dbReference>
<evidence type="ECO:0000313" key="4">
    <source>
        <dbReference type="EMBL" id="TKW68481.1"/>
    </source>
</evidence>
<dbReference type="Gene3D" id="3.30.50.10">
    <property type="entry name" value="Erythroid Transcription Factor GATA-1, subunit A"/>
    <property type="match status" value="1"/>
</dbReference>
<dbReference type="EMBL" id="VAFL01000001">
    <property type="protein sequence ID" value="TKW68481.1"/>
    <property type="molecule type" value="Genomic_DNA"/>
</dbReference>
<dbReference type="GO" id="GO:0006355">
    <property type="term" value="P:regulation of DNA-templated transcription"/>
    <property type="evidence" value="ECO:0007669"/>
    <property type="project" value="InterPro"/>
</dbReference>
<comment type="function">
    <text evidence="3">Inhibits all the catalytic activities of DNA gyrase by preventing its interaction with DNA. Acts by binding directly to the C-terminal domain of GyrB, which probably disrupts DNA binding by the gyrase.</text>
</comment>
<proteinExistence type="inferred from homology"/>
<feature type="binding site" evidence="3">
    <location>
        <position position="4"/>
    </location>
    <ligand>
        <name>Zn(2+)</name>
        <dbReference type="ChEBI" id="CHEBI:29105"/>
    </ligand>
</feature>
<dbReference type="HAMAP" id="MF_00649">
    <property type="entry name" value="DNA_gyrase_inhibitor_YacG"/>
    <property type="match status" value="1"/>
</dbReference>
<accession>A0A533ICH6</accession>
<name>A0A533ICH6_PARDE</name>
<evidence type="ECO:0000256" key="3">
    <source>
        <dbReference type="HAMAP-Rule" id="MF_00649"/>
    </source>
</evidence>
<feature type="binding site" evidence="3">
    <location>
        <position position="23"/>
    </location>
    <ligand>
        <name>Zn(2+)</name>
        <dbReference type="ChEBI" id="CHEBI:29105"/>
    </ligand>
</feature>
<feature type="binding site" evidence="3">
    <location>
        <position position="19"/>
    </location>
    <ligand>
        <name>Zn(2+)</name>
        <dbReference type="ChEBI" id="CHEBI:29105"/>
    </ligand>
</feature>
<evidence type="ECO:0000256" key="1">
    <source>
        <dbReference type="ARBA" id="ARBA00022723"/>
    </source>
</evidence>
<dbReference type="PANTHER" id="PTHR36150">
    <property type="entry name" value="DNA GYRASE INHIBITOR YACG"/>
    <property type="match status" value="1"/>
</dbReference>
<dbReference type="AlphaFoldDB" id="A0A533ICH6"/>
<comment type="caution">
    <text evidence="4">The sequence shown here is derived from an EMBL/GenBank/DDBJ whole genome shotgun (WGS) entry which is preliminary data.</text>
</comment>
<dbReference type="GO" id="GO:0008270">
    <property type="term" value="F:zinc ion binding"/>
    <property type="evidence" value="ECO:0007669"/>
    <property type="project" value="UniProtKB-UniRule"/>
</dbReference>
<keyword evidence="2 3" id="KW-0862">Zinc</keyword>
<dbReference type="InterPro" id="IPR005584">
    <property type="entry name" value="DNA_gyrase_inhibitor_YacG"/>
</dbReference>
<organism evidence="4 5">
    <name type="scientific">Paracoccus denitrificans</name>
    <dbReference type="NCBI Taxonomy" id="266"/>
    <lineage>
        <taxon>Bacteria</taxon>
        <taxon>Pseudomonadati</taxon>
        <taxon>Pseudomonadota</taxon>
        <taxon>Alphaproteobacteria</taxon>
        <taxon>Rhodobacterales</taxon>
        <taxon>Paracoccaceae</taxon>
        <taxon>Paracoccus</taxon>
    </lineage>
</organism>
<dbReference type="Pfam" id="PF03884">
    <property type="entry name" value="YacG"/>
    <property type="match status" value="1"/>
</dbReference>